<gene>
    <name evidence="8" type="ORF">CYMTET_13465</name>
</gene>
<feature type="transmembrane region" description="Helical" evidence="6">
    <location>
        <begin position="250"/>
        <end position="268"/>
    </location>
</feature>
<dbReference type="Pfam" id="PF00909">
    <property type="entry name" value="Ammonium_transp"/>
    <property type="match status" value="1"/>
</dbReference>
<feature type="transmembrane region" description="Helical" evidence="6">
    <location>
        <begin position="21"/>
        <end position="39"/>
    </location>
</feature>
<dbReference type="AlphaFoldDB" id="A0AAE0GIG1"/>
<dbReference type="PRINTS" id="PR00342">
    <property type="entry name" value="RHESUSRHD"/>
</dbReference>
<evidence type="ECO:0000256" key="4">
    <source>
        <dbReference type="ARBA" id="ARBA00022989"/>
    </source>
</evidence>
<dbReference type="InterPro" id="IPR024041">
    <property type="entry name" value="NH4_transpt_AmtB-like_dom"/>
</dbReference>
<feature type="transmembrane region" description="Helical" evidence="6">
    <location>
        <begin position="123"/>
        <end position="141"/>
    </location>
</feature>
<evidence type="ECO:0000256" key="6">
    <source>
        <dbReference type="SAM" id="Phobius"/>
    </source>
</evidence>
<keyword evidence="4 6" id="KW-1133">Transmembrane helix</keyword>
<comment type="similarity">
    <text evidence="2">Belongs to the ammonium transporter (TC 2.A.49) family. Rh subfamily.</text>
</comment>
<feature type="transmembrane region" description="Helical" evidence="6">
    <location>
        <begin position="338"/>
        <end position="357"/>
    </location>
</feature>
<keyword evidence="9" id="KW-1185">Reference proteome</keyword>
<comment type="caution">
    <text evidence="8">The sequence shown here is derived from an EMBL/GenBank/DDBJ whole genome shotgun (WGS) entry which is preliminary data.</text>
</comment>
<evidence type="ECO:0000313" key="8">
    <source>
        <dbReference type="EMBL" id="KAK3278610.1"/>
    </source>
</evidence>
<evidence type="ECO:0000256" key="3">
    <source>
        <dbReference type="ARBA" id="ARBA00022692"/>
    </source>
</evidence>
<dbReference type="PANTHER" id="PTHR11730:SF60">
    <property type="entry name" value="RH50, ISOFORM D"/>
    <property type="match status" value="1"/>
</dbReference>
<dbReference type="PANTHER" id="PTHR11730">
    <property type="entry name" value="AMMONIUM TRANSPORTER"/>
    <property type="match status" value="1"/>
</dbReference>
<feature type="transmembrane region" description="Helical" evidence="6">
    <location>
        <begin position="210"/>
        <end position="230"/>
    </location>
</feature>
<name>A0AAE0GIG1_9CHLO</name>
<dbReference type="Gene3D" id="1.10.3430.10">
    <property type="entry name" value="Ammonium transporter AmtB like domains"/>
    <property type="match status" value="1"/>
</dbReference>
<evidence type="ECO:0000256" key="5">
    <source>
        <dbReference type="ARBA" id="ARBA00023136"/>
    </source>
</evidence>
<reference evidence="8 9" key="1">
    <citation type="journal article" date="2015" name="Genome Biol. Evol.">
        <title>Comparative Genomics of a Bacterivorous Green Alga Reveals Evolutionary Causalities and Consequences of Phago-Mixotrophic Mode of Nutrition.</title>
        <authorList>
            <person name="Burns J.A."/>
            <person name="Paasch A."/>
            <person name="Narechania A."/>
            <person name="Kim E."/>
        </authorList>
    </citation>
    <scope>NUCLEOTIDE SEQUENCE [LARGE SCALE GENOMIC DNA]</scope>
    <source>
        <strain evidence="8 9">PLY_AMNH</strain>
    </source>
</reference>
<dbReference type="GO" id="GO:0008519">
    <property type="term" value="F:ammonium channel activity"/>
    <property type="evidence" value="ECO:0007669"/>
    <property type="project" value="InterPro"/>
</dbReference>
<evidence type="ECO:0000256" key="1">
    <source>
        <dbReference type="ARBA" id="ARBA00004141"/>
    </source>
</evidence>
<organism evidence="8 9">
    <name type="scientific">Cymbomonas tetramitiformis</name>
    <dbReference type="NCBI Taxonomy" id="36881"/>
    <lineage>
        <taxon>Eukaryota</taxon>
        <taxon>Viridiplantae</taxon>
        <taxon>Chlorophyta</taxon>
        <taxon>Pyramimonadophyceae</taxon>
        <taxon>Pyramimonadales</taxon>
        <taxon>Pyramimonadaceae</taxon>
        <taxon>Cymbomonas</taxon>
    </lineage>
</organism>
<dbReference type="InterPro" id="IPR029020">
    <property type="entry name" value="Ammonium/urea_transptr"/>
</dbReference>
<dbReference type="Proteomes" id="UP001190700">
    <property type="component" value="Unassembled WGS sequence"/>
</dbReference>
<feature type="transmembrane region" description="Helical" evidence="6">
    <location>
        <begin position="179"/>
        <end position="198"/>
    </location>
</feature>
<dbReference type="GO" id="GO:0097272">
    <property type="term" value="P:ammonium homeostasis"/>
    <property type="evidence" value="ECO:0007669"/>
    <property type="project" value="TreeGrafter"/>
</dbReference>
<proteinExistence type="inferred from homology"/>
<evidence type="ECO:0000259" key="7">
    <source>
        <dbReference type="Pfam" id="PF00909"/>
    </source>
</evidence>
<dbReference type="GO" id="GO:0005886">
    <property type="term" value="C:plasma membrane"/>
    <property type="evidence" value="ECO:0007669"/>
    <property type="project" value="InterPro"/>
</dbReference>
<comment type="subcellular location">
    <subcellularLocation>
        <location evidence="1">Membrane</location>
        <topology evidence="1">Multi-pass membrane protein</topology>
    </subcellularLocation>
</comment>
<evidence type="ECO:0000256" key="2">
    <source>
        <dbReference type="ARBA" id="ARBA00011036"/>
    </source>
</evidence>
<evidence type="ECO:0000313" key="9">
    <source>
        <dbReference type="Proteomes" id="UP001190700"/>
    </source>
</evidence>
<accession>A0AAE0GIG1</accession>
<feature type="transmembrane region" description="Helical" evidence="6">
    <location>
        <begin position="369"/>
        <end position="390"/>
    </location>
</feature>
<sequence length="416" mass="43710">MNYSEGLLLGGEPKKRHMGRTFGVLALSCQTVILIGFGVLGEAKFTAESSAHSVQVYNYYVGVALMMLVGFGYLMTFLRWYGLGAVGFTMLITCISVEVAILAEPLFANGWEHKINVDVMSLLHGNFCAAACLISFGGVIGKLNPSQLLVLAFVEPIFYSMNNQLVLTTWLGIADVGGTISIHMFGAYFGLAVSAVHGKPVDTSKEKSSTVSDIFSFIGTTFLWLFWPSFVAGAIPAGTPEAETAITNTVLALIASTVMTFAVSPLLCDGVFRPVDLQNATLAGGVAIGAIANLDIKPIGALLVGSFAGALSTVGFCRVQEALLTKLQLHDSCGIHNLHGLPSILGGLASAIVPTIISDDNAGHPGKQLAGVAVTLVVAVTSGALSGFALKTLNDDARMADDSFYWEVADDFDKGL</sequence>
<feature type="transmembrane region" description="Helical" evidence="6">
    <location>
        <begin position="59"/>
        <end position="78"/>
    </location>
</feature>
<dbReference type="SUPFAM" id="SSF111352">
    <property type="entry name" value="Ammonium transporter"/>
    <property type="match status" value="1"/>
</dbReference>
<keyword evidence="5 6" id="KW-0472">Membrane</keyword>
<protein>
    <recommendedName>
        <fullName evidence="7">Ammonium transporter AmtB-like domain-containing protein</fullName>
    </recommendedName>
</protein>
<feature type="transmembrane region" description="Helical" evidence="6">
    <location>
        <begin position="85"/>
        <end position="103"/>
    </location>
</feature>
<feature type="transmembrane region" description="Helical" evidence="6">
    <location>
        <begin position="148"/>
        <end position="173"/>
    </location>
</feature>
<keyword evidence="3 6" id="KW-0812">Transmembrane</keyword>
<dbReference type="EMBL" id="LGRX02005356">
    <property type="protein sequence ID" value="KAK3278610.1"/>
    <property type="molecule type" value="Genomic_DNA"/>
</dbReference>
<feature type="domain" description="Ammonium transporter AmtB-like" evidence="7">
    <location>
        <begin position="31"/>
        <end position="392"/>
    </location>
</feature>
<dbReference type="InterPro" id="IPR002229">
    <property type="entry name" value="RhesusRHD"/>
</dbReference>